<dbReference type="Proteomes" id="UP000233551">
    <property type="component" value="Unassembled WGS sequence"/>
</dbReference>
<sequence length="114" mass="12276">MDLILFSQVQKSSVPPGGETLNTAKSATEAVAASAASMTRRGSHCINNGHSSRTCTTRGAGAGAGAGHSSGVKLFGIRLLDGSMKKSSAWRTFWRTSTRRRRRRIRARRIFAIL</sequence>
<reference evidence="1 2" key="1">
    <citation type="submission" date="2017-11" db="EMBL/GenBank/DDBJ databases">
        <title>De-novo sequencing of pomegranate (Punica granatum L.) genome.</title>
        <authorList>
            <person name="Akparov Z."/>
            <person name="Amiraslanov A."/>
            <person name="Hajiyeva S."/>
            <person name="Abbasov M."/>
            <person name="Kaur K."/>
            <person name="Hamwieh A."/>
            <person name="Solovyev V."/>
            <person name="Salamov A."/>
            <person name="Braich B."/>
            <person name="Kosarev P."/>
            <person name="Mahmoud A."/>
            <person name="Hajiyev E."/>
            <person name="Babayeva S."/>
            <person name="Izzatullayeva V."/>
            <person name="Mammadov A."/>
            <person name="Mammadov A."/>
            <person name="Sharifova S."/>
            <person name="Ojaghi J."/>
            <person name="Eynullazada K."/>
            <person name="Bayramov B."/>
            <person name="Abdulazimova A."/>
            <person name="Shahmuradov I."/>
        </authorList>
    </citation>
    <scope>NUCLEOTIDE SEQUENCE [LARGE SCALE GENOMIC DNA]</scope>
    <source>
        <strain evidence="2">cv. AG2017</strain>
        <tissue evidence="1">Leaf</tissue>
    </source>
</reference>
<comment type="caution">
    <text evidence="1">The sequence shown here is derived from an EMBL/GenBank/DDBJ whole genome shotgun (WGS) entry which is preliminary data.</text>
</comment>
<organism evidence="1 2">
    <name type="scientific">Punica granatum</name>
    <name type="common">Pomegranate</name>
    <dbReference type="NCBI Taxonomy" id="22663"/>
    <lineage>
        <taxon>Eukaryota</taxon>
        <taxon>Viridiplantae</taxon>
        <taxon>Streptophyta</taxon>
        <taxon>Embryophyta</taxon>
        <taxon>Tracheophyta</taxon>
        <taxon>Spermatophyta</taxon>
        <taxon>Magnoliopsida</taxon>
        <taxon>eudicotyledons</taxon>
        <taxon>Gunneridae</taxon>
        <taxon>Pentapetalae</taxon>
        <taxon>rosids</taxon>
        <taxon>malvids</taxon>
        <taxon>Myrtales</taxon>
        <taxon>Lythraceae</taxon>
        <taxon>Punica</taxon>
    </lineage>
</organism>
<accession>A0A2I0J2D9</accession>
<proteinExistence type="predicted"/>
<dbReference type="EMBL" id="PGOL01002115">
    <property type="protein sequence ID" value="PKI50405.1"/>
    <property type="molecule type" value="Genomic_DNA"/>
</dbReference>
<dbReference type="AlphaFoldDB" id="A0A2I0J2D9"/>
<evidence type="ECO:0000313" key="2">
    <source>
        <dbReference type="Proteomes" id="UP000233551"/>
    </source>
</evidence>
<dbReference type="STRING" id="22663.A0A2I0J2D9"/>
<keyword evidence="2" id="KW-1185">Reference proteome</keyword>
<protein>
    <submittedName>
        <fullName evidence="1">Uncharacterized protein</fullName>
    </submittedName>
</protein>
<name>A0A2I0J2D9_PUNGR</name>
<gene>
    <name evidence="1" type="ORF">CRG98_029155</name>
</gene>
<evidence type="ECO:0000313" key="1">
    <source>
        <dbReference type="EMBL" id="PKI50405.1"/>
    </source>
</evidence>